<dbReference type="AlphaFoldDB" id="A0A4V1GDQ4"/>
<dbReference type="Proteomes" id="UP000310639">
    <property type="component" value="Chromosome"/>
</dbReference>
<dbReference type="HAMAP" id="MF_00227">
    <property type="entry name" value="RNase_P"/>
    <property type="match status" value="1"/>
</dbReference>
<proteinExistence type="inferred from homology"/>
<dbReference type="InterPro" id="IPR014721">
    <property type="entry name" value="Ribsml_uS5_D2-typ_fold_subgr"/>
</dbReference>
<comment type="function">
    <text evidence="6">RNaseP catalyzes the removal of the 5'-leader sequence from pre-tRNA to produce the mature 5'-terminus. It can also cleave other RNA substrates such as 4.5S RNA. The protein component plays an auxiliary but essential role in vivo by binding to the 5'-leader sequence and broadening the substrate specificity of the ribozyme.</text>
</comment>
<reference evidence="8 9" key="1">
    <citation type="submission" date="2019-04" db="EMBL/GenBank/DDBJ databases">
        <title>Saccharibacteria TM7 genomes.</title>
        <authorList>
            <person name="Bor B."/>
            <person name="He X."/>
            <person name="Chen T."/>
            <person name="Dewhirst F.E."/>
        </authorList>
    </citation>
    <scope>NUCLEOTIDE SEQUENCE [LARGE SCALE GENOMIC DNA]</scope>
    <source>
        <strain evidence="8 9">BB001</strain>
    </source>
</reference>
<comment type="subunit">
    <text evidence="6">Consists of a catalytic RNA component (M1 or rnpB) and a protein subunit.</text>
</comment>
<keyword evidence="2 6" id="KW-0540">Nuclease</keyword>
<keyword evidence="9" id="KW-1185">Reference proteome</keyword>
<dbReference type="Pfam" id="PF00825">
    <property type="entry name" value="Ribonuclease_P"/>
    <property type="match status" value="1"/>
</dbReference>
<dbReference type="GO" id="GO:0001682">
    <property type="term" value="P:tRNA 5'-leader removal"/>
    <property type="evidence" value="ECO:0007669"/>
    <property type="project" value="UniProtKB-UniRule"/>
</dbReference>
<protein>
    <recommendedName>
        <fullName evidence="6 7">Ribonuclease P protein component</fullName>
        <shortName evidence="6">RNase P protein</shortName>
        <shortName evidence="6">RNaseP protein</shortName>
        <ecNumber evidence="6 7">3.1.26.5</ecNumber>
    </recommendedName>
    <alternativeName>
        <fullName evidence="6">Protein C5</fullName>
    </alternativeName>
</protein>
<dbReference type="PANTHER" id="PTHR33992:SF1">
    <property type="entry name" value="RIBONUCLEASE P PROTEIN COMPONENT"/>
    <property type="match status" value="1"/>
</dbReference>
<evidence type="ECO:0000256" key="5">
    <source>
        <dbReference type="ARBA" id="ARBA00022884"/>
    </source>
</evidence>
<evidence type="ECO:0000313" key="9">
    <source>
        <dbReference type="Proteomes" id="UP000310639"/>
    </source>
</evidence>
<accession>A0A4V1GDQ4</accession>
<keyword evidence="1 6" id="KW-0819">tRNA processing</keyword>
<comment type="similarity">
    <text evidence="6">Belongs to the RnpA family.</text>
</comment>
<sequence length="115" mass="13743">MLTHRHRFHGHGSLRYLYQNGDAVRSRLMTVKYIANPRRKHSRFAVVISKKVLKSAVRRNRVRRRVYEVIRAELPMLKDNHDIALIIVTADFLHMEYKSIQNEVKRLFSQANLYK</sequence>
<keyword evidence="5 6" id="KW-0694">RNA-binding</keyword>
<keyword evidence="3 6" id="KW-0255">Endonuclease</keyword>
<dbReference type="Gene3D" id="3.30.230.10">
    <property type="match status" value="1"/>
</dbReference>
<dbReference type="NCBIfam" id="TIGR00188">
    <property type="entry name" value="rnpA"/>
    <property type="match status" value="1"/>
</dbReference>
<name>A0A4V1GDQ4_9BACT</name>
<dbReference type="RefSeq" id="WP_138079713.1">
    <property type="nucleotide sequence ID" value="NZ_CP040004.1"/>
</dbReference>
<evidence type="ECO:0000256" key="1">
    <source>
        <dbReference type="ARBA" id="ARBA00022694"/>
    </source>
</evidence>
<dbReference type="PANTHER" id="PTHR33992">
    <property type="entry name" value="RIBONUCLEASE P PROTEIN COMPONENT"/>
    <property type="match status" value="1"/>
</dbReference>
<evidence type="ECO:0000313" key="8">
    <source>
        <dbReference type="EMBL" id="QCT42596.1"/>
    </source>
</evidence>
<dbReference type="SUPFAM" id="SSF54211">
    <property type="entry name" value="Ribosomal protein S5 domain 2-like"/>
    <property type="match status" value="1"/>
</dbReference>
<evidence type="ECO:0000256" key="7">
    <source>
        <dbReference type="NCBIfam" id="TIGR00188"/>
    </source>
</evidence>
<dbReference type="GO" id="GO:0042781">
    <property type="term" value="F:3'-tRNA processing endoribonuclease activity"/>
    <property type="evidence" value="ECO:0007669"/>
    <property type="project" value="TreeGrafter"/>
</dbReference>
<dbReference type="EC" id="3.1.26.5" evidence="6 7"/>
<dbReference type="InterPro" id="IPR020568">
    <property type="entry name" value="Ribosomal_Su5_D2-typ_SF"/>
</dbReference>
<organism evidence="8 9">
    <name type="scientific">Candidatus Nanosynbacter featherlites</name>
    <dbReference type="NCBI Taxonomy" id="2572088"/>
    <lineage>
        <taxon>Bacteria</taxon>
        <taxon>Candidatus Saccharimonadota</taxon>
        <taxon>Candidatus Saccharimonadia</taxon>
        <taxon>Candidatus Nanosynbacterales</taxon>
        <taxon>Candidatus Nanosynbacteraceae</taxon>
        <taxon>Candidatus Nanosynbacter</taxon>
    </lineage>
</organism>
<comment type="catalytic activity">
    <reaction evidence="6">
        <text>Endonucleolytic cleavage of RNA, removing 5'-extranucleotides from tRNA precursor.</text>
        <dbReference type="EC" id="3.1.26.5"/>
    </reaction>
</comment>
<keyword evidence="4 6" id="KW-0378">Hydrolase</keyword>
<dbReference type="InterPro" id="IPR000100">
    <property type="entry name" value="RNase_P"/>
</dbReference>
<evidence type="ECO:0000256" key="2">
    <source>
        <dbReference type="ARBA" id="ARBA00022722"/>
    </source>
</evidence>
<dbReference type="GO" id="GO:0030677">
    <property type="term" value="C:ribonuclease P complex"/>
    <property type="evidence" value="ECO:0007669"/>
    <property type="project" value="TreeGrafter"/>
</dbReference>
<dbReference type="EMBL" id="CP040004">
    <property type="protein sequence ID" value="QCT42596.1"/>
    <property type="molecule type" value="Genomic_DNA"/>
</dbReference>
<dbReference type="OrthoDB" id="9799045at2"/>
<evidence type="ECO:0000256" key="4">
    <source>
        <dbReference type="ARBA" id="ARBA00022801"/>
    </source>
</evidence>
<evidence type="ECO:0000256" key="6">
    <source>
        <dbReference type="HAMAP-Rule" id="MF_00227"/>
    </source>
</evidence>
<dbReference type="KEGG" id="nft:FBF37_04040"/>
<dbReference type="GO" id="GO:0000049">
    <property type="term" value="F:tRNA binding"/>
    <property type="evidence" value="ECO:0007669"/>
    <property type="project" value="UniProtKB-UniRule"/>
</dbReference>
<dbReference type="GO" id="GO:0004526">
    <property type="term" value="F:ribonuclease P activity"/>
    <property type="evidence" value="ECO:0007669"/>
    <property type="project" value="UniProtKB-UniRule"/>
</dbReference>
<gene>
    <name evidence="6 8" type="primary">rnpA</name>
    <name evidence="8" type="ORF">FBF37_04040</name>
</gene>
<evidence type="ECO:0000256" key="3">
    <source>
        <dbReference type="ARBA" id="ARBA00022759"/>
    </source>
</evidence>